<dbReference type="SUPFAM" id="SSF46626">
    <property type="entry name" value="Cytochrome c"/>
    <property type="match status" value="1"/>
</dbReference>
<dbReference type="Gene3D" id="1.10.760.10">
    <property type="entry name" value="Cytochrome c-like domain"/>
    <property type="match status" value="1"/>
</dbReference>
<keyword evidence="4" id="KW-0679">Respiratory chain</keyword>
<keyword evidence="5 8" id="KW-0479">Metal-binding</keyword>
<reference evidence="10 11" key="1">
    <citation type="submission" date="2005-12" db="EMBL/GenBank/DDBJ databases">
        <authorList>
            <person name="Moran M.A."/>
            <person name="Ferriera S."/>
            <person name="Johnson J."/>
            <person name="Kravitz S."/>
            <person name="Halpern A."/>
            <person name="Remington K."/>
            <person name="Beeson K."/>
            <person name="Tran B."/>
            <person name="Rogers Y.-H."/>
            <person name="Friedman R."/>
            <person name="Venter J.C."/>
        </authorList>
    </citation>
    <scope>NUCLEOTIDE SEQUENCE [LARGE SCALE GENOMIC DNA]</scope>
    <source>
        <strain evidence="11">ATCC BAA-591 / DSM 15170 / ISM</strain>
    </source>
</reference>
<dbReference type="GO" id="GO:0009055">
    <property type="term" value="F:electron transfer activity"/>
    <property type="evidence" value="ECO:0007669"/>
    <property type="project" value="InterPro"/>
</dbReference>
<dbReference type="PANTHER" id="PTHR35008">
    <property type="entry name" value="BLL4482 PROTEIN-RELATED"/>
    <property type="match status" value="1"/>
</dbReference>
<comment type="cofactor">
    <cofactor evidence="1">
        <name>heme c</name>
        <dbReference type="ChEBI" id="CHEBI:61717"/>
    </cofactor>
</comment>
<evidence type="ECO:0000256" key="5">
    <source>
        <dbReference type="ARBA" id="ARBA00022723"/>
    </source>
</evidence>
<proteinExistence type="predicted"/>
<evidence type="ECO:0000256" key="2">
    <source>
        <dbReference type="ARBA" id="ARBA00022448"/>
    </source>
</evidence>
<dbReference type="Proteomes" id="UP000005954">
    <property type="component" value="Unassembled WGS sequence"/>
</dbReference>
<evidence type="ECO:0000256" key="7">
    <source>
        <dbReference type="ARBA" id="ARBA00023004"/>
    </source>
</evidence>
<comment type="caution">
    <text evidence="10">The sequence shown here is derived from an EMBL/GenBank/DDBJ whole genome shotgun (WGS) entry which is preliminary data.</text>
</comment>
<evidence type="ECO:0000313" key="11">
    <source>
        <dbReference type="Proteomes" id="UP000005954"/>
    </source>
</evidence>
<dbReference type="PANTHER" id="PTHR35008:SF4">
    <property type="entry name" value="BLL4482 PROTEIN"/>
    <property type="match status" value="1"/>
</dbReference>
<dbReference type="Pfam" id="PF00034">
    <property type="entry name" value="Cytochrom_C"/>
    <property type="match status" value="1"/>
</dbReference>
<keyword evidence="6" id="KW-0249">Electron transport</keyword>
<protein>
    <submittedName>
        <fullName evidence="10">Cytochrome c family protein</fullName>
    </submittedName>
</protein>
<dbReference type="HOGENOM" id="CLU_127672_2_0_5"/>
<organism evidence="10 11">
    <name type="scientific">Roseovarius nubinhibens (strain ATCC BAA-591 / DSM 15170 / ISM)</name>
    <dbReference type="NCBI Taxonomy" id="89187"/>
    <lineage>
        <taxon>Bacteria</taxon>
        <taxon>Pseudomonadati</taxon>
        <taxon>Pseudomonadota</taxon>
        <taxon>Alphaproteobacteria</taxon>
        <taxon>Rhodobacterales</taxon>
        <taxon>Roseobacteraceae</taxon>
        <taxon>Roseovarius</taxon>
    </lineage>
</organism>
<dbReference type="AlphaFoldDB" id="A3SMZ0"/>
<sequence length="170" mass="17990">MMQRARLVTFGIVGLAAIGGALVLRALVPPGTAAPALLPYTDAAVVARGHDLYQRDCAGCHGALDGSDGPQEASAPPHDARGHTWEHPDYALFQLTKTGEVAELCRTLNAGGNADGDAMPRFGAALSDGEIVDVLSYIKSTWPEELRAKQEAVNALYAAQNAAYRDLIHR</sequence>
<dbReference type="EMBL" id="AALY01000002">
    <property type="protein sequence ID" value="EAP75830.1"/>
    <property type="molecule type" value="Genomic_DNA"/>
</dbReference>
<name>A3SMZ0_ROSNI</name>
<keyword evidence="2" id="KW-0813">Transport</keyword>
<accession>A3SMZ0</accession>
<evidence type="ECO:0000256" key="6">
    <source>
        <dbReference type="ARBA" id="ARBA00022982"/>
    </source>
</evidence>
<feature type="domain" description="Cytochrome c" evidence="9">
    <location>
        <begin position="44"/>
        <end position="142"/>
    </location>
</feature>
<dbReference type="InterPro" id="IPR008168">
    <property type="entry name" value="Cyt_C_IC"/>
</dbReference>
<dbReference type="PROSITE" id="PS51007">
    <property type="entry name" value="CYTC"/>
    <property type="match status" value="1"/>
</dbReference>
<dbReference type="STRING" id="89187.ISM_13230"/>
<dbReference type="InterPro" id="IPR009056">
    <property type="entry name" value="Cyt_c-like_dom"/>
</dbReference>
<evidence type="ECO:0000256" key="3">
    <source>
        <dbReference type="ARBA" id="ARBA00022617"/>
    </source>
</evidence>
<dbReference type="GO" id="GO:0020037">
    <property type="term" value="F:heme binding"/>
    <property type="evidence" value="ECO:0007669"/>
    <property type="project" value="InterPro"/>
</dbReference>
<evidence type="ECO:0000256" key="1">
    <source>
        <dbReference type="ARBA" id="ARBA00001926"/>
    </source>
</evidence>
<dbReference type="InterPro" id="IPR051459">
    <property type="entry name" value="Cytochrome_c-type_DH"/>
</dbReference>
<dbReference type="InterPro" id="IPR036909">
    <property type="entry name" value="Cyt_c-like_dom_sf"/>
</dbReference>
<evidence type="ECO:0000256" key="4">
    <source>
        <dbReference type="ARBA" id="ARBA00022660"/>
    </source>
</evidence>
<keyword evidence="3 8" id="KW-0349">Heme</keyword>
<evidence type="ECO:0000256" key="8">
    <source>
        <dbReference type="PROSITE-ProRule" id="PRU00433"/>
    </source>
</evidence>
<dbReference type="GO" id="GO:0005506">
    <property type="term" value="F:iron ion binding"/>
    <property type="evidence" value="ECO:0007669"/>
    <property type="project" value="InterPro"/>
</dbReference>
<evidence type="ECO:0000313" key="10">
    <source>
        <dbReference type="EMBL" id="EAP75830.1"/>
    </source>
</evidence>
<dbReference type="PRINTS" id="PR00605">
    <property type="entry name" value="CYTCHROMECIC"/>
</dbReference>
<evidence type="ECO:0000259" key="9">
    <source>
        <dbReference type="PROSITE" id="PS51007"/>
    </source>
</evidence>
<gene>
    <name evidence="10" type="ORF">ISM_13230</name>
</gene>
<dbReference type="eggNOG" id="COG2010">
    <property type="taxonomic scope" value="Bacteria"/>
</dbReference>
<keyword evidence="11" id="KW-1185">Reference proteome</keyword>
<keyword evidence="7 8" id="KW-0408">Iron</keyword>